<dbReference type="Proteomes" id="UP000260644">
    <property type="component" value="Unassembled WGS sequence"/>
</dbReference>
<protein>
    <submittedName>
        <fullName evidence="2">Uncharacterized protein</fullName>
    </submittedName>
</protein>
<dbReference type="RefSeq" id="WP_116978130.1">
    <property type="nucleotide sequence ID" value="NZ_QPMM01000013.1"/>
</dbReference>
<evidence type="ECO:0000313" key="3">
    <source>
        <dbReference type="Proteomes" id="UP000260644"/>
    </source>
</evidence>
<evidence type="ECO:0000313" key="2">
    <source>
        <dbReference type="EMBL" id="RFS19476.1"/>
    </source>
</evidence>
<keyword evidence="1" id="KW-0732">Signal</keyword>
<dbReference type="AlphaFoldDB" id="A0A3E1Y4A8"/>
<gene>
    <name evidence="2" type="ORF">DVR12_22850</name>
</gene>
<evidence type="ECO:0000256" key="1">
    <source>
        <dbReference type="SAM" id="SignalP"/>
    </source>
</evidence>
<comment type="caution">
    <text evidence="2">The sequence shown here is derived from an EMBL/GenBank/DDBJ whole genome shotgun (WGS) entry which is preliminary data.</text>
</comment>
<organism evidence="2 3">
    <name type="scientific">Chitinophaga silvatica</name>
    <dbReference type="NCBI Taxonomy" id="2282649"/>
    <lineage>
        <taxon>Bacteria</taxon>
        <taxon>Pseudomonadati</taxon>
        <taxon>Bacteroidota</taxon>
        <taxon>Chitinophagia</taxon>
        <taxon>Chitinophagales</taxon>
        <taxon>Chitinophagaceae</taxon>
        <taxon>Chitinophaga</taxon>
    </lineage>
</organism>
<proteinExistence type="predicted"/>
<dbReference type="EMBL" id="QPMM01000013">
    <property type="protein sequence ID" value="RFS19476.1"/>
    <property type="molecule type" value="Genomic_DNA"/>
</dbReference>
<dbReference type="OrthoDB" id="610929at2"/>
<accession>A0A3E1Y4A8</accession>
<reference evidence="2 3" key="1">
    <citation type="submission" date="2018-07" db="EMBL/GenBank/DDBJ databases">
        <title>Chitinophaga K2CV101002-2 sp. nov., isolated from a monsoon evergreen broad-leaved forest soil.</title>
        <authorList>
            <person name="Lv Y."/>
        </authorList>
    </citation>
    <scope>NUCLEOTIDE SEQUENCE [LARGE SCALE GENOMIC DNA]</scope>
    <source>
        <strain evidence="2 3">GDMCC 1.1288</strain>
    </source>
</reference>
<keyword evidence="3" id="KW-1185">Reference proteome</keyword>
<sequence>MKNSGAAKWWLAGCLCVAFTQNVKAQDPEKVKATIIYQMMDLDYRIAFIPGNKDTDCRTIYANQAKEEFLEFKKLLEPNLSLFKPGQQTRLTNYQKALEEILLTDVVFNTLKKPNYSTSKSIDEPEAAVKFSAHLHNMARNLLIDNLENIYNLDLVLAISNLSIASEAVALRSTSDDCRAYASSQLEAGKKNLDKLYQAAKSSNKPEVNSEIEKLLVLFKNNATGIPAQTAELYNNGLIKLSPGGKLAAKEASRSAKEDLQKREVRLKMLYPTTKVYLNAKVKQLKEGEKYQVQLPSIADTWAAQHAIYISSDAKAAKKGETPDYTFKIITPGVKDFKIEAPQFAQGTVKANVMFHPTIEVRGYFANIYYHFPLKVEVWNKAGQLEKTIVVIGENDWLGDMFHADYLRDQKPEEQNSVATIRGFDNIEMAKKGIETERENIIRRLQQNSWIVLADYISKALTTAYGSDKVSNYMYPIYGLKDATPEQAELVSLIDRTKEAISNIGDKDKTAASINTLKGIVTEYEQRLTGDVTPNMKALCLMNAAQAALLSDQINKSVELYQAYLSVEKDNMGMQMSYEKVIPSYYYRGVMADGSVDPIVLREPPAKFRKW</sequence>
<name>A0A3E1Y4A8_9BACT</name>
<feature type="chain" id="PRO_5017595200" evidence="1">
    <location>
        <begin position="26"/>
        <end position="611"/>
    </location>
</feature>
<feature type="signal peptide" evidence="1">
    <location>
        <begin position="1"/>
        <end position="25"/>
    </location>
</feature>